<dbReference type="Pfam" id="PF02810">
    <property type="entry name" value="SEC-C"/>
    <property type="match status" value="1"/>
</dbReference>
<sequence>MQISLYTVVVVCLYVLCDKYFLQQSYPRHTSHPYSEVSLIGDLGRAHSLHKMEELMGGRWSPEATRNFAKGPPSRNSPCPCGSGKKYKRCCGKLTSTL</sequence>
<feature type="signal peptide" evidence="2">
    <location>
        <begin position="1"/>
        <end position="17"/>
    </location>
</feature>
<dbReference type="PANTHER" id="PTHR36750:SF1">
    <property type="entry name" value="SEC-C MOTIF PROTEIN"/>
    <property type="match status" value="1"/>
</dbReference>
<organism evidence="3 4">
    <name type="scientific">Chara braunii</name>
    <name type="common">Braun's stonewort</name>
    <dbReference type="NCBI Taxonomy" id="69332"/>
    <lineage>
        <taxon>Eukaryota</taxon>
        <taxon>Viridiplantae</taxon>
        <taxon>Streptophyta</taxon>
        <taxon>Charophyceae</taxon>
        <taxon>Charales</taxon>
        <taxon>Characeae</taxon>
        <taxon>Chara</taxon>
    </lineage>
</organism>
<evidence type="ECO:0000313" key="4">
    <source>
        <dbReference type="Proteomes" id="UP000265515"/>
    </source>
</evidence>
<dbReference type="PANTHER" id="PTHR36750">
    <property type="entry name" value="SEC-C MOTIF PROTEIN"/>
    <property type="match status" value="1"/>
</dbReference>
<evidence type="ECO:0000313" key="3">
    <source>
        <dbReference type="EMBL" id="GBG85814.1"/>
    </source>
</evidence>
<dbReference type="Gene3D" id="3.10.450.50">
    <property type="match status" value="1"/>
</dbReference>
<comment type="caution">
    <text evidence="3">The sequence shown here is derived from an EMBL/GenBank/DDBJ whole genome shotgun (WGS) entry which is preliminary data.</text>
</comment>
<dbReference type="AlphaFoldDB" id="A0A388LU11"/>
<proteinExistence type="predicted"/>
<dbReference type="Gramene" id="GBG85814">
    <property type="protein sequence ID" value="GBG85814"/>
    <property type="gene ID" value="CBR_g40624"/>
</dbReference>
<dbReference type="InterPro" id="IPR004027">
    <property type="entry name" value="SEC_C_motif"/>
</dbReference>
<protein>
    <submittedName>
        <fullName evidence="3">Uncharacterized protein</fullName>
    </submittedName>
</protein>
<evidence type="ECO:0000256" key="2">
    <source>
        <dbReference type="SAM" id="SignalP"/>
    </source>
</evidence>
<dbReference type="Proteomes" id="UP000265515">
    <property type="component" value="Unassembled WGS sequence"/>
</dbReference>
<accession>A0A388LU11</accession>
<dbReference type="OrthoDB" id="2020620at2759"/>
<feature type="region of interest" description="Disordered" evidence="1">
    <location>
        <begin position="61"/>
        <end position="86"/>
    </location>
</feature>
<feature type="chain" id="PRO_5017314875" evidence="2">
    <location>
        <begin position="18"/>
        <end position="98"/>
    </location>
</feature>
<dbReference type="EMBL" id="BFEA01000536">
    <property type="protein sequence ID" value="GBG85814.1"/>
    <property type="molecule type" value="Genomic_DNA"/>
</dbReference>
<dbReference type="SUPFAM" id="SSF103642">
    <property type="entry name" value="Sec-C motif"/>
    <property type="match status" value="1"/>
</dbReference>
<evidence type="ECO:0000256" key="1">
    <source>
        <dbReference type="SAM" id="MobiDB-lite"/>
    </source>
</evidence>
<reference evidence="3 4" key="1">
    <citation type="journal article" date="2018" name="Cell">
        <title>The Chara Genome: Secondary Complexity and Implications for Plant Terrestrialization.</title>
        <authorList>
            <person name="Nishiyama T."/>
            <person name="Sakayama H."/>
            <person name="Vries J.D."/>
            <person name="Buschmann H."/>
            <person name="Saint-Marcoux D."/>
            <person name="Ullrich K.K."/>
            <person name="Haas F.B."/>
            <person name="Vanderstraeten L."/>
            <person name="Becker D."/>
            <person name="Lang D."/>
            <person name="Vosolsobe S."/>
            <person name="Rombauts S."/>
            <person name="Wilhelmsson P.K.I."/>
            <person name="Janitza P."/>
            <person name="Kern R."/>
            <person name="Heyl A."/>
            <person name="Rumpler F."/>
            <person name="Villalobos L.I.A.C."/>
            <person name="Clay J.M."/>
            <person name="Skokan R."/>
            <person name="Toyoda A."/>
            <person name="Suzuki Y."/>
            <person name="Kagoshima H."/>
            <person name="Schijlen E."/>
            <person name="Tajeshwar N."/>
            <person name="Catarino B."/>
            <person name="Hetherington A.J."/>
            <person name="Saltykova A."/>
            <person name="Bonnot C."/>
            <person name="Breuninger H."/>
            <person name="Symeonidi A."/>
            <person name="Radhakrishnan G.V."/>
            <person name="Van Nieuwerburgh F."/>
            <person name="Deforce D."/>
            <person name="Chang C."/>
            <person name="Karol K.G."/>
            <person name="Hedrich R."/>
            <person name="Ulvskov P."/>
            <person name="Glockner G."/>
            <person name="Delwiche C.F."/>
            <person name="Petrasek J."/>
            <person name="Van de Peer Y."/>
            <person name="Friml J."/>
            <person name="Beilby M."/>
            <person name="Dolan L."/>
            <person name="Kohara Y."/>
            <person name="Sugano S."/>
            <person name="Fujiyama A."/>
            <person name="Delaux P.-M."/>
            <person name="Quint M."/>
            <person name="TheiBen G."/>
            <person name="Hagemann M."/>
            <person name="Harholt J."/>
            <person name="Dunand C."/>
            <person name="Zachgo S."/>
            <person name="Langdale J."/>
            <person name="Maumus F."/>
            <person name="Straeten D.V.D."/>
            <person name="Gould S.B."/>
            <person name="Rensing S.A."/>
        </authorList>
    </citation>
    <scope>NUCLEOTIDE SEQUENCE [LARGE SCALE GENOMIC DNA]</scope>
    <source>
        <strain evidence="3 4">S276</strain>
    </source>
</reference>
<gene>
    <name evidence="3" type="ORF">CBR_g40624</name>
</gene>
<keyword evidence="4" id="KW-1185">Reference proteome</keyword>
<name>A0A388LU11_CHABU</name>
<keyword evidence="2" id="KW-0732">Signal</keyword>